<name>A0A8J7Y2B7_9EURY</name>
<keyword evidence="3" id="KW-1185">Reference proteome</keyword>
<comment type="caution">
    <text evidence="2">The sequence shown here is derived from an EMBL/GenBank/DDBJ whole genome shotgun (WGS) entry which is preliminary data.</text>
</comment>
<evidence type="ECO:0000313" key="2">
    <source>
        <dbReference type="EMBL" id="MBV0923430.1"/>
    </source>
</evidence>
<accession>A0A8J7Y2B7</accession>
<reference evidence="2 3" key="1">
    <citation type="submission" date="2021-06" db="EMBL/GenBank/DDBJ databases">
        <title>New haloarchaea isolates fom saline soil.</title>
        <authorList>
            <person name="Duran-Viseras A."/>
            <person name="Sanchez-Porro C.S."/>
            <person name="Ventosa A."/>
        </authorList>
    </citation>
    <scope>NUCLEOTIDE SEQUENCE [LARGE SCALE GENOMIC DNA]</scope>
    <source>
        <strain evidence="2 3">JCM 183640</strain>
    </source>
</reference>
<dbReference type="EMBL" id="JAHQXF010000001">
    <property type="protein sequence ID" value="MBV0923430.1"/>
    <property type="molecule type" value="Genomic_DNA"/>
</dbReference>
<protein>
    <submittedName>
        <fullName evidence="2">Uncharacterized protein</fullName>
    </submittedName>
</protein>
<sequence>MNRRDTLGNALLVLGVVALIGPALFPVQPVLYHDTGDGSPANESQLREQGYRIVAYENLSERGQRLYVETLRAGGEYTVPVGEGAPEFSYPDSERLGEMEDYDERRRLTTVVIERPPEAGLPPADEPLRAAEYSLRRERRERNEEGERVETPSEAAVEERQRAIARYDLVTTRTDKPPLTATPQLLRIVPALLGIFAIGTGGYLRSSP</sequence>
<evidence type="ECO:0000313" key="3">
    <source>
        <dbReference type="Proteomes" id="UP000766550"/>
    </source>
</evidence>
<evidence type="ECO:0000256" key="1">
    <source>
        <dbReference type="SAM" id="MobiDB-lite"/>
    </source>
</evidence>
<dbReference type="OrthoDB" id="237378at2157"/>
<dbReference type="RefSeq" id="WP_162316562.1">
    <property type="nucleotide sequence ID" value="NZ_JAHQXF010000001.1"/>
</dbReference>
<dbReference type="Proteomes" id="UP000766550">
    <property type="component" value="Unassembled WGS sequence"/>
</dbReference>
<feature type="region of interest" description="Disordered" evidence="1">
    <location>
        <begin position="136"/>
        <end position="157"/>
    </location>
</feature>
<dbReference type="AlphaFoldDB" id="A0A8J7Y2B7"/>
<proteinExistence type="predicted"/>
<organism evidence="2 3">
    <name type="scientific">Haloarcula limicola</name>
    <dbReference type="NCBI Taxonomy" id="1429915"/>
    <lineage>
        <taxon>Archaea</taxon>
        <taxon>Methanobacteriati</taxon>
        <taxon>Methanobacteriota</taxon>
        <taxon>Stenosarchaea group</taxon>
        <taxon>Halobacteria</taxon>
        <taxon>Halobacteriales</taxon>
        <taxon>Haloarculaceae</taxon>
        <taxon>Haloarcula</taxon>
    </lineage>
</organism>
<gene>
    <name evidence="2" type="ORF">KTS45_04385</name>
</gene>